<reference evidence="4" key="2">
    <citation type="journal article" date="2023" name="Proc. Natl. Acad. Sci. U.S.A.">
        <title>A global phylogenomic analysis of the shiitake genus Lentinula.</title>
        <authorList>
            <person name="Sierra-Patev S."/>
            <person name="Min B."/>
            <person name="Naranjo-Ortiz M."/>
            <person name="Looney B."/>
            <person name="Konkel Z."/>
            <person name="Slot J.C."/>
            <person name="Sakamoto Y."/>
            <person name="Steenwyk J.L."/>
            <person name="Rokas A."/>
            <person name="Carro J."/>
            <person name="Camarero S."/>
            <person name="Ferreira P."/>
            <person name="Molpeceres G."/>
            <person name="Ruiz-Duenas F.J."/>
            <person name="Serrano A."/>
            <person name="Henrissat B."/>
            <person name="Drula E."/>
            <person name="Hughes K.W."/>
            <person name="Mata J.L."/>
            <person name="Ishikawa N.K."/>
            <person name="Vargas-Isla R."/>
            <person name="Ushijima S."/>
            <person name="Smith C.A."/>
            <person name="Donoghue J."/>
            <person name="Ahrendt S."/>
            <person name="Andreopoulos W."/>
            <person name="He G."/>
            <person name="LaButti K."/>
            <person name="Lipzen A."/>
            <person name="Ng V."/>
            <person name="Riley R."/>
            <person name="Sandor L."/>
            <person name="Barry K."/>
            <person name="Martinez A.T."/>
            <person name="Xiao Y."/>
            <person name="Gibbons J.G."/>
            <person name="Terashima K."/>
            <person name="Grigoriev I.V."/>
            <person name="Hibbett D."/>
        </authorList>
    </citation>
    <scope>NUCLEOTIDE SEQUENCE</scope>
    <source>
        <strain evidence="4">ET3784</strain>
    </source>
</reference>
<feature type="region of interest" description="Disordered" evidence="2">
    <location>
        <begin position="267"/>
        <end position="327"/>
    </location>
</feature>
<proteinExistence type="predicted"/>
<dbReference type="PROSITE" id="PS50157">
    <property type="entry name" value="ZINC_FINGER_C2H2_2"/>
    <property type="match status" value="1"/>
</dbReference>
<feature type="compositionally biased region" description="Polar residues" evidence="2">
    <location>
        <begin position="418"/>
        <end position="429"/>
    </location>
</feature>
<keyword evidence="1" id="KW-0479">Metal-binding</keyword>
<keyword evidence="5" id="KW-1185">Reference proteome</keyword>
<gene>
    <name evidence="4" type="ORF">DFJ43DRAFT_487147</name>
</gene>
<dbReference type="AlphaFoldDB" id="A0AA38JG30"/>
<feature type="region of interest" description="Disordered" evidence="2">
    <location>
        <begin position="49"/>
        <end position="96"/>
    </location>
</feature>
<evidence type="ECO:0000256" key="2">
    <source>
        <dbReference type="SAM" id="MobiDB-lite"/>
    </source>
</evidence>
<evidence type="ECO:0000256" key="1">
    <source>
        <dbReference type="PROSITE-ProRule" id="PRU00042"/>
    </source>
</evidence>
<evidence type="ECO:0000313" key="4">
    <source>
        <dbReference type="EMBL" id="KAJ3729180.1"/>
    </source>
</evidence>
<evidence type="ECO:0000313" key="5">
    <source>
        <dbReference type="Proteomes" id="UP001176059"/>
    </source>
</evidence>
<reference evidence="4" key="1">
    <citation type="submission" date="2022-08" db="EMBL/GenBank/DDBJ databases">
        <authorList>
            <consortium name="DOE Joint Genome Institute"/>
            <person name="Min B."/>
            <person name="Sierra-Patev S."/>
            <person name="Naranjo-Ortiz M."/>
            <person name="Looney B."/>
            <person name="Konkel Z."/>
            <person name="Slot J.C."/>
            <person name="Sakamoto Y."/>
            <person name="Steenwyk J.L."/>
            <person name="Rokas A."/>
            <person name="Carro J."/>
            <person name="Camarero S."/>
            <person name="Ferreira P."/>
            <person name="Molpeceres G."/>
            <person name="Ruiz-duenas F.J."/>
            <person name="Serrano A."/>
            <person name="Henrissat B."/>
            <person name="Drula E."/>
            <person name="Hughes K.W."/>
            <person name="Mata J.L."/>
            <person name="Ishikawa N.K."/>
            <person name="Vargas-Isla R."/>
            <person name="Ushijima S."/>
            <person name="Smith C.A."/>
            <person name="Ahrendt S."/>
            <person name="Andreopoulos W."/>
            <person name="He G."/>
            <person name="LaButti K."/>
            <person name="Lipzen A."/>
            <person name="Ng V."/>
            <person name="Riley R."/>
            <person name="Sandor L."/>
            <person name="Barry K."/>
            <person name="Martinez A.T."/>
            <person name="Xiao Y."/>
            <person name="Gibbons J.G."/>
            <person name="Terashima K."/>
            <person name="Hibbett D.S."/>
            <person name="Grigoriev I.V."/>
        </authorList>
    </citation>
    <scope>NUCLEOTIDE SEQUENCE</scope>
    <source>
        <strain evidence="4">ET3784</strain>
    </source>
</reference>
<feature type="compositionally biased region" description="Low complexity" evidence="2">
    <location>
        <begin position="49"/>
        <end position="68"/>
    </location>
</feature>
<feature type="compositionally biased region" description="Low complexity" evidence="2">
    <location>
        <begin position="297"/>
        <end position="310"/>
    </location>
</feature>
<dbReference type="Proteomes" id="UP001176059">
    <property type="component" value="Unassembled WGS sequence"/>
</dbReference>
<evidence type="ECO:0000259" key="3">
    <source>
        <dbReference type="PROSITE" id="PS50157"/>
    </source>
</evidence>
<feature type="domain" description="C2H2-type" evidence="3">
    <location>
        <begin position="189"/>
        <end position="212"/>
    </location>
</feature>
<dbReference type="EMBL" id="JANVFO010000037">
    <property type="protein sequence ID" value="KAJ3729180.1"/>
    <property type="molecule type" value="Genomic_DNA"/>
</dbReference>
<name>A0AA38JG30_9AGAR</name>
<keyword evidence="1" id="KW-0863">Zinc-finger</keyword>
<feature type="region of interest" description="Disordered" evidence="2">
    <location>
        <begin position="165"/>
        <end position="184"/>
    </location>
</feature>
<comment type="caution">
    <text evidence="4">The sequence shown here is derived from an EMBL/GenBank/DDBJ whole genome shotgun (WGS) entry which is preliminary data.</text>
</comment>
<organism evidence="4 5">
    <name type="scientific">Lentinula guzmanii</name>
    <dbReference type="NCBI Taxonomy" id="2804957"/>
    <lineage>
        <taxon>Eukaryota</taxon>
        <taxon>Fungi</taxon>
        <taxon>Dikarya</taxon>
        <taxon>Basidiomycota</taxon>
        <taxon>Agaricomycotina</taxon>
        <taxon>Agaricomycetes</taxon>
        <taxon>Agaricomycetidae</taxon>
        <taxon>Agaricales</taxon>
        <taxon>Marasmiineae</taxon>
        <taxon>Omphalotaceae</taxon>
        <taxon>Lentinula</taxon>
    </lineage>
</organism>
<feature type="compositionally biased region" description="Low complexity" evidence="2">
    <location>
        <begin position="378"/>
        <end position="417"/>
    </location>
</feature>
<feature type="compositionally biased region" description="Polar residues" evidence="2">
    <location>
        <begin position="279"/>
        <end position="296"/>
    </location>
</feature>
<feature type="region of interest" description="Disordered" evidence="2">
    <location>
        <begin position="376"/>
        <end position="447"/>
    </location>
</feature>
<accession>A0AA38JG30</accession>
<keyword evidence="1" id="KW-0862">Zinc</keyword>
<dbReference type="InterPro" id="IPR013087">
    <property type="entry name" value="Znf_C2H2_type"/>
</dbReference>
<protein>
    <recommendedName>
        <fullName evidence="3">C2H2-type domain-containing protein</fullName>
    </recommendedName>
</protein>
<sequence length="534" mass="56027">MSFASSLAPSTTATMASTLSGDAAIPSQSLLSLSIAASSVAPIPISSPMDSSISDSGTTSSSIQSPSINANAGVSRNQRRLSSAGKARRRLSDARDAAVRPLPSALSLATLSLSPPSLSIHGISSAVTARGLSPESIVAHPSTPISAPLQATVAAVIGATPASAPAAMPQTINSNPISIKNGKKRGMEHKCEGCSKIYRHPSCLIKHRWEHTPHWRESSKYVLSKHQQVQLLEAAAILSHLSADSATGTRLPEDRSLWPSFLSGGTLPLPEGSNPGAPATTSNLGVSSSVPTTNVLRSASASSTSASTTPARPPSVGPRLHDYTIPTTDVTQVRPGLYMMGGSSAPSSAVSPIAVSINDSYSEVRSLGHGIGYGRAASLSSSSSDSQSPQGVSSNGHRVPTSNFAPSSSSYNSTSLSIPRSSLRSGSVFSESERSSSLEEEEDDDDHRMKEYYDYEFEPDVDVDGDGRLDISGRKRDAFAFSGRGDREKKNFDEYGFEYDRGHGAGVGKLKAATPVIGLDSMKEEDWEMEMEMD</sequence>
<dbReference type="GO" id="GO:0008270">
    <property type="term" value="F:zinc ion binding"/>
    <property type="evidence" value="ECO:0007669"/>
    <property type="project" value="UniProtKB-KW"/>
</dbReference>
<dbReference type="PROSITE" id="PS00028">
    <property type="entry name" value="ZINC_FINGER_C2H2_1"/>
    <property type="match status" value="1"/>
</dbReference>